<feature type="transmembrane region" description="Helical" evidence="7">
    <location>
        <begin position="124"/>
        <end position="147"/>
    </location>
</feature>
<feature type="transmembrane region" description="Helical" evidence="7">
    <location>
        <begin position="253"/>
        <end position="275"/>
    </location>
</feature>
<feature type="transmembrane region" description="Helical" evidence="7">
    <location>
        <begin position="91"/>
        <end position="112"/>
    </location>
</feature>
<dbReference type="PANTHER" id="PTHR42718">
    <property type="entry name" value="MAJOR FACILITATOR SUPERFAMILY MULTIDRUG TRANSPORTER MFSC"/>
    <property type="match status" value="1"/>
</dbReference>
<evidence type="ECO:0000256" key="4">
    <source>
        <dbReference type="ARBA" id="ARBA00022692"/>
    </source>
</evidence>
<proteinExistence type="predicted"/>
<keyword evidence="10" id="KW-1185">Reference proteome</keyword>
<dbReference type="CDD" id="cd17321">
    <property type="entry name" value="MFS_MMR_MDR_like"/>
    <property type="match status" value="1"/>
</dbReference>
<evidence type="ECO:0000256" key="5">
    <source>
        <dbReference type="ARBA" id="ARBA00022989"/>
    </source>
</evidence>
<keyword evidence="2" id="KW-0813">Transport</keyword>
<evidence type="ECO:0000256" key="2">
    <source>
        <dbReference type="ARBA" id="ARBA00022448"/>
    </source>
</evidence>
<evidence type="ECO:0000256" key="3">
    <source>
        <dbReference type="ARBA" id="ARBA00022475"/>
    </source>
</evidence>
<dbReference type="Gene3D" id="1.20.1720.10">
    <property type="entry name" value="Multidrug resistance protein D"/>
    <property type="match status" value="1"/>
</dbReference>
<dbReference type="PROSITE" id="PS50850">
    <property type="entry name" value="MFS"/>
    <property type="match status" value="1"/>
</dbReference>
<dbReference type="GO" id="GO:0022857">
    <property type="term" value="F:transmembrane transporter activity"/>
    <property type="evidence" value="ECO:0007669"/>
    <property type="project" value="InterPro"/>
</dbReference>
<feature type="transmembrane region" description="Helical" evidence="7">
    <location>
        <begin position="391"/>
        <end position="411"/>
    </location>
</feature>
<feature type="transmembrane region" description="Helical" evidence="7">
    <location>
        <begin position="462"/>
        <end position="482"/>
    </location>
</feature>
<dbReference type="Proteomes" id="UP000606172">
    <property type="component" value="Unassembled WGS sequence"/>
</dbReference>
<feature type="transmembrane region" description="Helical" evidence="7">
    <location>
        <begin position="153"/>
        <end position="174"/>
    </location>
</feature>
<dbReference type="InterPro" id="IPR020846">
    <property type="entry name" value="MFS_dom"/>
</dbReference>
<reference evidence="9" key="1">
    <citation type="submission" date="2021-01" db="EMBL/GenBank/DDBJ databases">
        <title>Whole genome shotgun sequence of Sinosporangium siamense NBRC 109515.</title>
        <authorList>
            <person name="Komaki H."/>
            <person name="Tamura T."/>
        </authorList>
    </citation>
    <scope>NUCLEOTIDE SEQUENCE</scope>
    <source>
        <strain evidence="9">NBRC 109515</strain>
    </source>
</reference>
<evidence type="ECO:0000256" key="6">
    <source>
        <dbReference type="ARBA" id="ARBA00023136"/>
    </source>
</evidence>
<organism evidence="9 10">
    <name type="scientific">Sinosporangium siamense</name>
    <dbReference type="NCBI Taxonomy" id="1367973"/>
    <lineage>
        <taxon>Bacteria</taxon>
        <taxon>Bacillati</taxon>
        <taxon>Actinomycetota</taxon>
        <taxon>Actinomycetes</taxon>
        <taxon>Streptosporangiales</taxon>
        <taxon>Streptosporangiaceae</taxon>
        <taxon>Sinosporangium</taxon>
    </lineage>
</organism>
<name>A0A919RK32_9ACTN</name>
<evidence type="ECO:0000313" key="10">
    <source>
        <dbReference type="Proteomes" id="UP000606172"/>
    </source>
</evidence>
<dbReference type="EMBL" id="BOOW01000034">
    <property type="protein sequence ID" value="GII95233.1"/>
    <property type="molecule type" value="Genomic_DNA"/>
</dbReference>
<dbReference type="SUPFAM" id="SSF103473">
    <property type="entry name" value="MFS general substrate transporter"/>
    <property type="match status" value="1"/>
</dbReference>
<feature type="transmembrane region" description="Helical" evidence="7">
    <location>
        <begin position="186"/>
        <end position="205"/>
    </location>
</feature>
<comment type="subcellular location">
    <subcellularLocation>
        <location evidence="1">Cell membrane</location>
        <topology evidence="1">Multi-pass membrane protein</topology>
    </subcellularLocation>
</comment>
<dbReference type="Gene3D" id="1.20.1250.20">
    <property type="entry name" value="MFS general substrate transporter like domains"/>
    <property type="match status" value="1"/>
</dbReference>
<feature type="transmembrane region" description="Helical" evidence="7">
    <location>
        <begin position="211"/>
        <end position="232"/>
    </location>
</feature>
<feature type="transmembrane region" description="Helical" evidence="7">
    <location>
        <begin position="66"/>
        <end position="85"/>
    </location>
</feature>
<keyword evidence="5 7" id="KW-1133">Transmembrane helix</keyword>
<evidence type="ECO:0000313" key="9">
    <source>
        <dbReference type="EMBL" id="GII95233.1"/>
    </source>
</evidence>
<keyword evidence="3" id="KW-1003">Cell membrane</keyword>
<evidence type="ECO:0000256" key="1">
    <source>
        <dbReference type="ARBA" id="ARBA00004651"/>
    </source>
</evidence>
<feature type="transmembrane region" description="Helical" evidence="7">
    <location>
        <begin position="287"/>
        <end position="306"/>
    </location>
</feature>
<dbReference type="InterPro" id="IPR011701">
    <property type="entry name" value="MFS"/>
</dbReference>
<comment type="caution">
    <text evidence="9">The sequence shown here is derived from an EMBL/GenBank/DDBJ whole genome shotgun (WGS) entry which is preliminary data.</text>
</comment>
<feature type="domain" description="Major facilitator superfamily (MFS) profile" evidence="8">
    <location>
        <begin position="1"/>
        <end position="485"/>
    </location>
</feature>
<keyword evidence="4 7" id="KW-0812">Transmembrane</keyword>
<dbReference type="PANTHER" id="PTHR42718:SF47">
    <property type="entry name" value="METHYL VIOLOGEN RESISTANCE PROTEIN SMVA"/>
    <property type="match status" value="1"/>
</dbReference>
<feature type="transmembrane region" description="Helical" evidence="7">
    <location>
        <begin position="37"/>
        <end position="54"/>
    </location>
</feature>
<dbReference type="Pfam" id="PF07690">
    <property type="entry name" value="MFS_1"/>
    <property type="match status" value="1"/>
</dbReference>
<sequence>MAVLVLPTLLISIDTTVLTLAVPSLSEDLRPSGTQLLWINDIYGFLIAGFLITMGNLGDRYGRRKVLLIGAAAFAGASLLAAFAPSAELLIVARALLGVAGATLMPSTMSLIRNMFHDPVQRTTAISVWMAGFTGGLVVGPLVGGLLLEHFSWGAVFLLNVPVMVILLVLGPLLLPEYRTAASGPVDLASVALSVSAVLLVIYGVKEIAAYGPSVVALLVLAAGVVLGVVFVRRQRGLADPLLDMRLFSVPRFRAALGVLTLVILIGPVVGLLSGQYLQLVVGLSPFQAGLVTLAPAAAMLVGFALAPMLAKRWNAGLLSAGGLLVAALGLSLIGFVGGSGRDLWLILAGQTLFFLGASPLMVLGIDMVVGAAPPERSGSAAALSETVQEFGGALGLAVFGTVATAVYRMGFAVPEGVSGQVAAAAHDTLGGAVAAAASLPGEAGAALAAAAKAAFAGGVRVSIVAAALVVVAAAVLAAVALRRAAGEEKEEVRESAKESVA</sequence>
<protein>
    <submittedName>
        <fullName evidence="9">MFS transporter</fullName>
    </submittedName>
</protein>
<accession>A0A919RK32</accession>
<dbReference type="InterPro" id="IPR036259">
    <property type="entry name" value="MFS_trans_sf"/>
</dbReference>
<gene>
    <name evidence="9" type="ORF">Ssi02_54640</name>
</gene>
<keyword evidence="6 7" id="KW-0472">Membrane</keyword>
<feature type="transmembrane region" description="Helical" evidence="7">
    <location>
        <begin position="344"/>
        <end position="370"/>
    </location>
</feature>
<feature type="transmembrane region" description="Helical" evidence="7">
    <location>
        <begin position="318"/>
        <end position="338"/>
    </location>
</feature>
<evidence type="ECO:0000256" key="7">
    <source>
        <dbReference type="SAM" id="Phobius"/>
    </source>
</evidence>
<dbReference type="GO" id="GO:0005886">
    <property type="term" value="C:plasma membrane"/>
    <property type="evidence" value="ECO:0007669"/>
    <property type="project" value="UniProtKB-SubCell"/>
</dbReference>
<evidence type="ECO:0000259" key="8">
    <source>
        <dbReference type="PROSITE" id="PS50850"/>
    </source>
</evidence>
<dbReference type="AlphaFoldDB" id="A0A919RK32"/>